<feature type="transmembrane region" description="Helical" evidence="10">
    <location>
        <begin position="207"/>
        <end position="228"/>
    </location>
</feature>
<evidence type="ECO:0000256" key="4">
    <source>
        <dbReference type="ARBA" id="ARBA00022692"/>
    </source>
</evidence>
<evidence type="ECO:0000256" key="10">
    <source>
        <dbReference type="SAM" id="Phobius"/>
    </source>
</evidence>
<evidence type="ECO:0000256" key="7">
    <source>
        <dbReference type="ARBA" id="ARBA00023136"/>
    </source>
</evidence>
<dbReference type="EMBL" id="LR899011">
    <property type="protein sequence ID" value="CAD7085741.1"/>
    <property type="molecule type" value="Genomic_DNA"/>
</dbReference>
<evidence type="ECO:0000256" key="5">
    <source>
        <dbReference type="ARBA" id="ARBA00022725"/>
    </source>
</evidence>
<evidence type="ECO:0000256" key="3">
    <source>
        <dbReference type="ARBA" id="ARBA00022606"/>
    </source>
</evidence>
<evidence type="ECO:0008006" key="13">
    <source>
        <dbReference type="Google" id="ProtNLM"/>
    </source>
</evidence>
<accession>A0A7R8YVG5</accession>
<name>A0A7R8YVG5_HERIL</name>
<feature type="transmembrane region" description="Helical" evidence="10">
    <location>
        <begin position="79"/>
        <end position="99"/>
    </location>
</feature>
<reference evidence="11 12" key="1">
    <citation type="submission" date="2020-11" db="EMBL/GenBank/DDBJ databases">
        <authorList>
            <person name="Wallbank WR R."/>
            <person name="Pardo Diaz C."/>
            <person name="Kozak K."/>
            <person name="Martin S."/>
            <person name="Jiggins C."/>
            <person name="Moest M."/>
            <person name="Warren A I."/>
            <person name="Generalovic N T."/>
            <person name="Byers J.R.P. K."/>
            <person name="Montejo-Kovacevich G."/>
            <person name="Yen C E."/>
        </authorList>
    </citation>
    <scope>NUCLEOTIDE SEQUENCE [LARGE SCALE GENOMIC DNA]</scope>
</reference>
<keyword evidence="12" id="KW-1185">Reference proteome</keyword>
<dbReference type="GO" id="GO:0005886">
    <property type="term" value="C:plasma membrane"/>
    <property type="evidence" value="ECO:0007669"/>
    <property type="project" value="UniProtKB-SubCell"/>
</dbReference>
<dbReference type="InParanoid" id="A0A7R8YVG5"/>
<comment type="subcellular location">
    <subcellularLocation>
        <location evidence="1">Cell membrane</location>
        <topology evidence="1">Multi-pass membrane protein</topology>
    </subcellularLocation>
</comment>
<dbReference type="GO" id="GO:0005549">
    <property type="term" value="F:odorant binding"/>
    <property type="evidence" value="ECO:0007669"/>
    <property type="project" value="InterPro"/>
</dbReference>
<keyword evidence="7 10" id="KW-0472">Membrane</keyword>
<keyword evidence="2" id="KW-1003">Cell membrane</keyword>
<evidence type="ECO:0000313" key="12">
    <source>
        <dbReference type="Proteomes" id="UP000594454"/>
    </source>
</evidence>
<dbReference type="InterPro" id="IPR004117">
    <property type="entry name" value="7tm6_olfct_rcpt"/>
</dbReference>
<gene>
    <name evidence="11" type="ORF">HERILL_LOCUS8562</name>
</gene>
<proteinExistence type="predicted"/>
<dbReference type="GO" id="GO:0004984">
    <property type="term" value="F:olfactory receptor activity"/>
    <property type="evidence" value="ECO:0007669"/>
    <property type="project" value="InterPro"/>
</dbReference>
<dbReference type="PANTHER" id="PTHR21137">
    <property type="entry name" value="ODORANT RECEPTOR"/>
    <property type="match status" value="1"/>
</dbReference>
<keyword evidence="6 10" id="KW-1133">Transmembrane helix</keyword>
<sequence length="329" mass="38558">MTVDLFLLEDRSLLFRNACVTFADAMSGVKSLNTFFKRKQLRRINNLLEHLDNRVKEVNDHDEQRYLERIIRTANRIQFGYFIPFTAVAMTCFLPAIFSKQRRLIYSAWFPVDWKNSDTLYYIVIVYQLIGVWINICQNMLSDSYPGLYLWILKGHFHALNIRVSKIGYDLRKTGEDYYQELLKCIGDHKEILEYCRVFEETFSGVLFVQIFVTEVTLCITAAYIPYVDGMAEMIYTLVYFVCMATEICLPCYCGNEIVYENAQFSNALYSCNWIDQDRKFKNALLFTMQRTQRPTIIYAGGIVMISLSTLLTVFKSTYSLFTIVKQTR</sequence>
<dbReference type="Pfam" id="PF02949">
    <property type="entry name" value="7tm_6"/>
    <property type="match status" value="1"/>
</dbReference>
<evidence type="ECO:0000256" key="6">
    <source>
        <dbReference type="ARBA" id="ARBA00022989"/>
    </source>
</evidence>
<keyword evidence="3" id="KW-0716">Sensory transduction</keyword>
<dbReference type="Proteomes" id="UP000594454">
    <property type="component" value="Chromosome 3"/>
</dbReference>
<organism evidence="11 12">
    <name type="scientific">Hermetia illucens</name>
    <name type="common">Black soldier fly</name>
    <dbReference type="NCBI Taxonomy" id="343691"/>
    <lineage>
        <taxon>Eukaryota</taxon>
        <taxon>Metazoa</taxon>
        <taxon>Ecdysozoa</taxon>
        <taxon>Arthropoda</taxon>
        <taxon>Hexapoda</taxon>
        <taxon>Insecta</taxon>
        <taxon>Pterygota</taxon>
        <taxon>Neoptera</taxon>
        <taxon>Endopterygota</taxon>
        <taxon>Diptera</taxon>
        <taxon>Brachycera</taxon>
        <taxon>Stratiomyomorpha</taxon>
        <taxon>Stratiomyidae</taxon>
        <taxon>Hermetiinae</taxon>
        <taxon>Hermetia</taxon>
    </lineage>
</organism>
<dbReference type="GO" id="GO:0007165">
    <property type="term" value="P:signal transduction"/>
    <property type="evidence" value="ECO:0007669"/>
    <property type="project" value="UniProtKB-KW"/>
</dbReference>
<keyword evidence="4 10" id="KW-0812">Transmembrane</keyword>
<evidence type="ECO:0000256" key="8">
    <source>
        <dbReference type="ARBA" id="ARBA00023170"/>
    </source>
</evidence>
<keyword evidence="9" id="KW-0807">Transducer</keyword>
<evidence type="ECO:0000313" key="11">
    <source>
        <dbReference type="EMBL" id="CAD7085741.1"/>
    </source>
</evidence>
<keyword evidence="5" id="KW-0552">Olfaction</keyword>
<evidence type="ECO:0000256" key="2">
    <source>
        <dbReference type="ARBA" id="ARBA00022475"/>
    </source>
</evidence>
<dbReference type="OrthoDB" id="6597368at2759"/>
<dbReference type="AlphaFoldDB" id="A0A7R8YVG5"/>
<evidence type="ECO:0000256" key="9">
    <source>
        <dbReference type="ARBA" id="ARBA00023224"/>
    </source>
</evidence>
<protein>
    <recommendedName>
        <fullName evidence="13">Odorant receptor</fullName>
    </recommendedName>
</protein>
<evidence type="ECO:0000256" key="1">
    <source>
        <dbReference type="ARBA" id="ARBA00004651"/>
    </source>
</evidence>
<keyword evidence="8" id="KW-0675">Receptor</keyword>
<feature type="transmembrane region" description="Helical" evidence="10">
    <location>
        <begin position="296"/>
        <end position="315"/>
    </location>
</feature>
<feature type="transmembrane region" description="Helical" evidence="10">
    <location>
        <begin position="119"/>
        <end position="136"/>
    </location>
</feature>
<dbReference type="PANTHER" id="PTHR21137:SF35">
    <property type="entry name" value="ODORANT RECEPTOR 19A-RELATED"/>
    <property type="match status" value="1"/>
</dbReference>